<evidence type="ECO:0000313" key="2">
    <source>
        <dbReference type="EMBL" id="GAA2117027.1"/>
    </source>
</evidence>
<evidence type="ECO:0000256" key="1">
    <source>
        <dbReference type="ARBA" id="ARBA00006479"/>
    </source>
</evidence>
<dbReference type="PANTHER" id="PTHR18964:SF173">
    <property type="entry name" value="GLUCOKINASE"/>
    <property type="match status" value="1"/>
</dbReference>
<reference evidence="3" key="1">
    <citation type="journal article" date="2019" name="Int. J. Syst. Evol. Microbiol.">
        <title>The Global Catalogue of Microorganisms (GCM) 10K type strain sequencing project: providing services to taxonomists for standard genome sequencing and annotation.</title>
        <authorList>
            <consortium name="The Broad Institute Genomics Platform"/>
            <consortium name="The Broad Institute Genome Sequencing Center for Infectious Disease"/>
            <person name="Wu L."/>
            <person name="Ma J."/>
        </authorList>
    </citation>
    <scope>NUCLEOTIDE SEQUENCE [LARGE SCALE GENOMIC DNA]</scope>
    <source>
        <strain evidence="3">JCM 16021</strain>
    </source>
</reference>
<dbReference type="SUPFAM" id="SSF53067">
    <property type="entry name" value="Actin-like ATPase domain"/>
    <property type="match status" value="1"/>
</dbReference>
<gene>
    <name evidence="2" type="ORF">GCM10009843_07670</name>
</gene>
<dbReference type="InterPro" id="IPR043129">
    <property type="entry name" value="ATPase_NBD"/>
</dbReference>
<proteinExistence type="inferred from homology"/>
<dbReference type="InterPro" id="IPR049874">
    <property type="entry name" value="ROK_cs"/>
</dbReference>
<comment type="similarity">
    <text evidence="1">Belongs to the ROK (NagC/XylR) family.</text>
</comment>
<organism evidence="2 3">
    <name type="scientific">Nocardioides bigeumensis</name>
    <dbReference type="NCBI Taxonomy" id="433657"/>
    <lineage>
        <taxon>Bacteria</taxon>
        <taxon>Bacillati</taxon>
        <taxon>Actinomycetota</taxon>
        <taxon>Actinomycetes</taxon>
        <taxon>Propionibacteriales</taxon>
        <taxon>Nocardioidaceae</taxon>
        <taxon>Nocardioides</taxon>
    </lineage>
</organism>
<accession>A0ABP5JKZ8</accession>
<dbReference type="PROSITE" id="PS01125">
    <property type="entry name" value="ROK"/>
    <property type="match status" value="1"/>
</dbReference>
<sequence>MSAGPDAGGADGVWVGVDVGGTKVLAGVVDADGRVVRTARGETPGRRVDPTLVEDAIVDAVLRVAGEAPLTGVGLAAAGFVDAVGERVMFAPHLPWRGDPVRERLASRLGVALALDNDANCAALAESAYGAARDTTSSLMITLGTGIGGAFVLEGRVLRGRNGMAGEFGHMKVVPGGQACPCGGEGCWEQYCSGHALVRYARERLGREPTVLGELCGGDPARLTGPMVTAAAADGDLTARQAFWMVGNWLGLGVANLVAAFDAEVVVIGGGVSAAGERLLEPARAALRLSLVGADHRVVPPIVGAVLGPEAGLVGAVVLARSQS</sequence>
<keyword evidence="3" id="KW-1185">Reference proteome</keyword>
<dbReference type="Pfam" id="PF00480">
    <property type="entry name" value="ROK"/>
    <property type="match status" value="1"/>
</dbReference>
<dbReference type="EMBL" id="BAAAQQ010000002">
    <property type="protein sequence ID" value="GAA2117027.1"/>
    <property type="molecule type" value="Genomic_DNA"/>
</dbReference>
<name>A0ABP5JKZ8_9ACTN</name>
<dbReference type="PANTHER" id="PTHR18964">
    <property type="entry name" value="ROK (REPRESSOR, ORF, KINASE) FAMILY"/>
    <property type="match status" value="1"/>
</dbReference>
<dbReference type="InterPro" id="IPR000600">
    <property type="entry name" value="ROK"/>
</dbReference>
<comment type="caution">
    <text evidence="2">The sequence shown here is derived from an EMBL/GenBank/DDBJ whole genome shotgun (WGS) entry which is preliminary data.</text>
</comment>
<dbReference type="RefSeq" id="WP_344302299.1">
    <property type="nucleotide sequence ID" value="NZ_BAAAQQ010000002.1"/>
</dbReference>
<dbReference type="Gene3D" id="3.30.420.40">
    <property type="match status" value="2"/>
</dbReference>
<protein>
    <submittedName>
        <fullName evidence="2">ROK family glucokinase</fullName>
    </submittedName>
</protein>
<dbReference type="Proteomes" id="UP001500575">
    <property type="component" value="Unassembled WGS sequence"/>
</dbReference>
<evidence type="ECO:0000313" key="3">
    <source>
        <dbReference type="Proteomes" id="UP001500575"/>
    </source>
</evidence>